<protein>
    <submittedName>
        <fullName evidence="1">8392_t:CDS:1</fullName>
    </submittedName>
</protein>
<dbReference type="EMBL" id="CAJVPZ010010118">
    <property type="protein sequence ID" value="CAG8616558.1"/>
    <property type="molecule type" value="Genomic_DNA"/>
</dbReference>
<feature type="non-terminal residue" evidence="1">
    <location>
        <position position="111"/>
    </location>
</feature>
<accession>A0A9N9CYG9</accession>
<organism evidence="1 2">
    <name type="scientific">Racocetra fulgida</name>
    <dbReference type="NCBI Taxonomy" id="60492"/>
    <lineage>
        <taxon>Eukaryota</taxon>
        <taxon>Fungi</taxon>
        <taxon>Fungi incertae sedis</taxon>
        <taxon>Mucoromycota</taxon>
        <taxon>Glomeromycotina</taxon>
        <taxon>Glomeromycetes</taxon>
        <taxon>Diversisporales</taxon>
        <taxon>Gigasporaceae</taxon>
        <taxon>Racocetra</taxon>
    </lineage>
</organism>
<keyword evidence="2" id="KW-1185">Reference proteome</keyword>
<dbReference type="AlphaFoldDB" id="A0A9N9CYG9"/>
<evidence type="ECO:0000313" key="1">
    <source>
        <dbReference type="EMBL" id="CAG8616558.1"/>
    </source>
</evidence>
<proteinExistence type="predicted"/>
<comment type="caution">
    <text evidence="1">The sequence shown here is derived from an EMBL/GenBank/DDBJ whole genome shotgun (WGS) entry which is preliminary data.</text>
</comment>
<evidence type="ECO:0000313" key="2">
    <source>
        <dbReference type="Proteomes" id="UP000789396"/>
    </source>
</evidence>
<reference evidence="1" key="1">
    <citation type="submission" date="2021-06" db="EMBL/GenBank/DDBJ databases">
        <authorList>
            <person name="Kallberg Y."/>
            <person name="Tangrot J."/>
            <person name="Rosling A."/>
        </authorList>
    </citation>
    <scope>NUCLEOTIDE SEQUENCE</scope>
    <source>
        <strain evidence="1">IN212</strain>
    </source>
</reference>
<name>A0A9N9CYG9_9GLOM</name>
<gene>
    <name evidence="1" type="ORF">RFULGI_LOCUS7194</name>
</gene>
<dbReference type="Proteomes" id="UP000789396">
    <property type="component" value="Unassembled WGS sequence"/>
</dbReference>
<sequence length="111" mass="12679">LTFNASTTEAQHTDQNRLEIVPQFNQAQQLMQQHPSNVFPPQQIVSNQFPRIQQQDLAFHITNPQLGVINNRPEAPPPQNTNRINEILKKFGLIMINNPNQDTRVDNGTTQ</sequence>